<reference evidence="3 4" key="2">
    <citation type="submission" date="2021-10" db="EMBL/GenBank/DDBJ databases">
        <authorList>
            <person name="Piombo E."/>
        </authorList>
    </citation>
    <scope>NUCLEOTIDE SEQUENCE [LARGE SCALE GENOMIC DNA]</scope>
</reference>
<dbReference type="GO" id="GO:0005975">
    <property type="term" value="P:carbohydrate metabolic process"/>
    <property type="evidence" value="ECO:0007669"/>
    <property type="project" value="InterPro"/>
</dbReference>
<dbReference type="Pfam" id="PF00722">
    <property type="entry name" value="Glyco_hydro_16"/>
    <property type="match status" value="1"/>
</dbReference>
<dbReference type="PROSITE" id="PS51762">
    <property type="entry name" value="GH16_2"/>
    <property type="match status" value="1"/>
</dbReference>
<evidence type="ECO:0000313" key="3">
    <source>
        <dbReference type="EMBL" id="CAG9984021.1"/>
    </source>
</evidence>
<name>A0A9N9XY44_9HYPO</name>
<evidence type="ECO:0000259" key="2">
    <source>
        <dbReference type="PROSITE" id="PS51762"/>
    </source>
</evidence>
<dbReference type="AlphaFoldDB" id="A0A9N9XY44"/>
<dbReference type="Gene3D" id="2.60.120.200">
    <property type="match status" value="1"/>
</dbReference>
<gene>
    <name evidence="3" type="ORF">CBYS24578_00008526</name>
</gene>
<dbReference type="CDD" id="cd00413">
    <property type="entry name" value="Glyco_hydrolase_16"/>
    <property type="match status" value="1"/>
</dbReference>
<dbReference type="OrthoDB" id="25131at2759"/>
<dbReference type="InterPro" id="IPR013320">
    <property type="entry name" value="ConA-like_dom_sf"/>
</dbReference>
<dbReference type="EMBL" id="CABFNO020001379">
    <property type="protein sequence ID" value="CAG9984021.1"/>
    <property type="molecule type" value="Genomic_DNA"/>
</dbReference>
<comment type="caution">
    <text evidence="3">The sequence shown here is derived from an EMBL/GenBank/DDBJ whole genome shotgun (WGS) entry which is preliminary data.</text>
</comment>
<feature type="signal peptide" evidence="1">
    <location>
        <begin position="1"/>
        <end position="18"/>
    </location>
</feature>
<dbReference type="GO" id="GO:0004553">
    <property type="term" value="F:hydrolase activity, hydrolyzing O-glycosyl compounds"/>
    <property type="evidence" value="ECO:0007669"/>
    <property type="project" value="InterPro"/>
</dbReference>
<evidence type="ECO:0000313" key="4">
    <source>
        <dbReference type="Proteomes" id="UP000754883"/>
    </source>
</evidence>
<evidence type="ECO:0000256" key="1">
    <source>
        <dbReference type="SAM" id="SignalP"/>
    </source>
</evidence>
<dbReference type="SUPFAM" id="SSF49899">
    <property type="entry name" value="Concanavalin A-like lectins/glucanases"/>
    <property type="match status" value="1"/>
</dbReference>
<feature type="chain" id="PRO_5040218747" description="GH16 domain-containing protein" evidence="1">
    <location>
        <begin position="19"/>
        <end position="262"/>
    </location>
</feature>
<dbReference type="PANTHER" id="PTHR38121">
    <property type="entry name" value="GH16 DOMAIN-CONTAINING PROTEIN"/>
    <property type="match status" value="1"/>
</dbReference>
<proteinExistence type="predicted"/>
<feature type="domain" description="GH16" evidence="2">
    <location>
        <begin position="33"/>
        <end position="262"/>
    </location>
</feature>
<dbReference type="PANTHER" id="PTHR38121:SF2">
    <property type="entry name" value="ACYLTRANSFERASE 3 DOMAIN-CONTAINING PROTEIN"/>
    <property type="match status" value="1"/>
</dbReference>
<reference evidence="4" key="1">
    <citation type="submission" date="2019-06" db="EMBL/GenBank/DDBJ databases">
        <authorList>
            <person name="Broberg M."/>
        </authorList>
    </citation>
    <scope>NUCLEOTIDE SEQUENCE [LARGE SCALE GENOMIC DNA]</scope>
</reference>
<accession>A0A9N9XY44</accession>
<organism evidence="3 4">
    <name type="scientific">Clonostachys byssicola</name>
    <dbReference type="NCBI Taxonomy" id="160290"/>
    <lineage>
        <taxon>Eukaryota</taxon>
        <taxon>Fungi</taxon>
        <taxon>Dikarya</taxon>
        <taxon>Ascomycota</taxon>
        <taxon>Pezizomycotina</taxon>
        <taxon>Sordariomycetes</taxon>
        <taxon>Hypocreomycetidae</taxon>
        <taxon>Hypocreales</taxon>
        <taxon>Bionectriaceae</taxon>
        <taxon>Clonostachys</taxon>
    </lineage>
</organism>
<dbReference type="Proteomes" id="UP000754883">
    <property type="component" value="Unassembled WGS sequence"/>
</dbReference>
<keyword evidence="4" id="KW-1185">Reference proteome</keyword>
<keyword evidence="1" id="KW-0732">Signal</keyword>
<sequence>MYFSKSALIAAMAGLSAARSVPASTCSKRSAEPSFDNGVYVVSDTAQFSNHKQFTFEGSSLPDGLYAADWGIDENWSVNAENVAVKDGYLVLTVPGGQSKPYKSAEVDTTVGNILYGSVRTVAIFSQTPGVCNGIFFYKSDSQETDIEWLSDPNNTSDNGVNHLWLTNQENDGDGKKTVFSVAPPSNPTTTEHEYRIDWTQGRVQWFVDGVQVAETTKDVPSVPGPWVWNNWSNGDIGWSAGPPTADAVFKIKSIDMYYNTA</sequence>
<dbReference type="InterPro" id="IPR000757">
    <property type="entry name" value="Beta-glucanase-like"/>
</dbReference>
<protein>
    <recommendedName>
        <fullName evidence="2">GH16 domain-containing protein</fullName>
    </recommendedName>
</protein>